<accession>A0A223KMK0</accession>
<dbReference type="NCBIfam" id="TIGR00005">
    <property type="entry name" value="rluA_subfam"/>
    <property type="match status" value="1"/>
</dbReference>
<feature type="active site" evidence="4">
    <location>
        <position position="135"/>
    </location>
</feature>
<evidence type="ECO:0000259" key="7">
    <source>
        <dbReference type="Pfam" id="PF00849"/>
    </source>
</evidence>
<protein>
    <recommendedName>
        <fullName evidence="6">Pseudouridine synthase</fullName>
        <ecNumber evidence="6">5.4.99.-</ecNumber>
    </recommendedName>
</protein>
<dbReference type="GO" id="GO:0140098">
    <property type="term" value="F:catalytic activity, acting on RNA"/>
    <property type="evidence" value="ECO:0007669"/>
    <property type="project" value="UniProtKB-ARBA"/>
</dbReference>
<dbReference type="InterPro" id="IPR006145">
    <property type="entry name" value="PsdUridine_synth_RsuA/RluA"/>
</dbReference>
<comment type="catalytic activity">
    <reaction evidence="1 6">
        <text>a uridine in RNA = a pseudouridine in RNA</text>
        <dbReference type="Rhea" id="RHEA:48348"/>
        <dbReference type="Rhea" id="RHEA-COMP:12068"/>
        <dbReference type="Rhea" id="RHEA-COMP:12069"/>
        <dbReference type="ChEBI" id="CHEBI:65314"/>
        <dbReference type="ChEBI" id="CHEBI:65315"/>
    </reaction>
</comment>
<dbReference type="GO" id="GO:0000455">
    <property type="term" value="P:enzyme-directed rRNA pseudouridine synthesis"/>
    <property type="evidence" value="ECO:0007669"/>
    <property type="project" value="TreeGrafter"/>
</dbReference>
<dbReference type="InterPro" id="IPR006224">
    <property type="entry name" value="PsdUridine_synth_RluA-like_CS"/>
</dbReference>
<dbReference type="RefSeq" id="WP_066421475.1">
    <property type="nucleotide sequence ID" value="NZ_CP018866.1"/>
</dbReference>
<dbReference type="Pfam" id="PF00849">
    <property type="entry name" value="PseudoU_synth_2"/>
    <property type="match status" value="1"/>
</dbReference>
<evidence type="ECO:0000313" key="8">
    <source>
        <dbReference type="EMBL" id="AST90626.1"/>
    </source>
</evidence>
<dbReference type="PROSITE" id="PS01129">
    <property type="entry name" value="PSI_RLU"/>
    <property type="match status" value="1"/>
</dbReference>
<dbReference type="KEGG" id="bcoh:BC6307_04690"/>
<dbReference type="Proteomes" id="UP000215224">
    <property type="component" value="Chromosome"/>
</dbReference>
<organism evidence="8 9">
    <name type="scientific">Sutcliffiella cohnii</name>
    <dbReference type="NCBI Taxonomy" id="33932"/>
    <lineage>
        <taxon>Bacteria</taxon>
        <taxon>Bacillati</taxon>
        <taxon>Bacillota</taxon>
        <taxon>Bacilli</taxon>
        <taxon>Bacillales</taxon>
        <taxon>Bacillaceae</taxon>
        <taxon>Sutcliffiella</taxon>
    </lineage>
</organism>
<comment type="function">
    <text evidence="6">Responsible for synthesis of pseudouridine from uracil.</text>
</comment>
<dbReference type="GO" id="GO:0003723">
    <property type="term" value="F:RNA binding"/>
    <property type="evidence" value="ECO:0007669"/>
    <property type="project" value="UniProtKB-KW"/>
</dbReference>
<dbReference type="EMBL" id="CP018866">
    <property type="protein sequence ID" value="AST90626.1"/>
    <property type="molecule type" value="Genomic_DNA"/>
</dbReference>
<dbReference type="PANTHER" id="PTHR21600">
    <property type="entry name" value="MITOCHONDRIAL RNA PSEUDOURIDINE SYNTHASE"/>
    <property type="match status" value="1"/>
</dbReference>
<keyword evidence="9" id="KW-1185">Reference proteome</keyword>
<evidence type="ECO:0000256" key="3">
    <source>
        <dbReference type="ARBA" id="ARBA00023235"/>
    </source>
</evidence>
<dbReference type="CDD" id="cd02869">
    <property type="entry name" value="PseudoU_synth_RluA_like"/>
    <property type="match status" value="1"/>
</dbReference>
<evidence type="ECO:0000256" key="6">
    <source>
        <dbReference type="RuleBase" id="RU362028"/>
    </source>
</evidence>
<evidence type="ECO:0000256" key="1">
    <source>
        <dbReference type="ARBA" id="ARBA00000073"/>
    </source>
</evidence>
<evidence type="ECO:0000313" key="9">
    <source>
        <dbReference type="Proteomes" id="UP000215224"/>
    </source>
</evidence>
<dbReference type="PANTHER" id="PTHR21600:SF35">
    <property type="entry name" value="PSEUDOURIDINE SYNTHASE"/>
    <property type="match status" value="1"/>
</dbReference>
<feature type="domain" description="Pseudouridine synthase RsuA/RluA-like" evidence="7">
    <location>
        <begin position="88"/>
        <end position="238"/>
    </location>
</feature>
<dbReference type="AlphaFoldDB" id="A0A223KMK0"/>
<dbReference type="InterPro" id="IPR006225">
    <property type="entry name" value="PsdUridine_synth_RluC/D"/>
</dbReference>
<dbReference type="Gene3D" id="3.30.2350.10">
    <property type="entry name" value="Pseudouridine synthase"/>
    <property type="match status" value="1"/>
</dbReference>
<dbReference type="STRING" id="1314751.GCA_001591425_04803"/>
<dbReference type="EC" id="5.4.99.-" evidence="6"/>
<dbReference type="SUPFAM" id="SSF55120">
    <property type="entry name" value="Pseudouridine synthase"/>
    <property type="match status" value="1"/>
</dbReference>
<evidence type="ECO:0000256" key="2">
    <source>
        <dbReference type="ARBA" id="ARBA00010876"/>
    </source>
</evidence>
<dbReference type="FunFam" id="3.30.2350.10:FF:000005">
    <property type="entry name" value="Pseudouridine synthase"/>
    <property type="match status" value="1"/>
</dbReference>
<dbReference type="GO" id="GO:0009982">
    <property type="term" value="F:pseudouridine synthase activity"/>
    <property type="evidence" value="ECO:0007669"/>
    <property type="project" value="InterPro"/>
</dbReference>
<gene>
    <name evidence="8" type="ORF">BC6307_04690</name>
</gene>
<evidence type="ECO:0000256" key="4">
    <source>
        <dbReference type="PIRSR" id="PIRSR606225-1"/>
    </source>
</evidence>
<proteinExistence type="inferred from homology"/>
<keyword evidence="3 6" id="KW-0413">Isomerase</keyword>
<keyword evidence="5" id="KW-0694">RNA-binding</keyword>
<comment type="similarity">
    <text evidence="2 6">Belongs to the pseudouridine synthase RluA family.</text>
</comment>
<sequence>MFTLHFIVKKQDEGKLLREFLREKHISKSALADIKFAGGSILVNGNRVTVRYMLRIGDDIEVTFPEEISSEGLKAEQLPLDIVYEDDYVLVLNKAPYMNSIPSREHPTGSVANALLYYYKKNGLHSAVHIVTRLDRDTSGLMLIAKNRYIHHLFSLQQKDHSIQRSYIAIVHGRLKKRNGIVNEPIGRKETSIIEREVRQDGQHAITHYEVMEEYSQSSLLKLKLETGRTHQIRVHLSYVGNPLLGDDLYGGKRDLIKRQALHSCELTFFHPVLEQELHFQSKLPADMQQLLNMEE</sequence>
<reference evidence="8 9" key="1">
    <citation type="submission" date="2016-12" db="EMBL/GenBank/DDBJ databases">
        <title>The whole genome sequencing and assembly of Bacillus cohnii DSM 6307T strain.</title>
        <authorList>
            <person name="Lee Y.-J."/>
            <person name="Yi H."/>
            <person name="Bahn Y.-S."/>
            <person name="Kim J.F."/>
            <person name="Lee D.-W."/>
        </authorList>
    </citation>
    <scope>NUCLEOTIDE SEQUENCE [LARGE SCALE GENOMIC DNA]</scope>
    <source>
        <strain evidence="8 9">DSM 6307</strain>
    </source>
</reference>
<evidence type="ECO:0000256" key="5">
    <source>
        <dbReference type="PROSITE-ProRule" id="PRU00182"/>
    </source>
</evidence>
<dbReference type="InterPro" id="IPR020103">
    <property type="entry name" value="PsdUridine_synth_cat_dom_sf"/>
</dbReference>
<dbReference type="PROSITE" id="PS50889">
    <property type="entry name" value="S4"/>
    <property type="match status" value="1"/>
</dbReference>
<name>A0A223KMK0_9BACI</name>
<dbReference type="InterPro" id="IPR050188">
    <property type="entry name" value="RluA_PseudoU_synthase"/>
</dbReference>